<keyword evidence="2" id="KW-1185">Reference proteome</keyword>
<dbReference type="AlphaFoldDB" id="A0A2G2WHZ0"/>
<reference evidence="2" key="2">
    <citation type="journal article" date="2017" name="J. Anim. Genet.">
        <title>Multiple reference genome sequences of hot pepper reveal the massive evolution of plant disease resistance genes by retroduplication.</title>
        <authorList>
            <person name="Kim S."/>
            <person name="Park J."/>
            <person name="Yeom S.-I."/>
            <person name="Kim Y.-M."/>
            <person name="Seo E."/>
            <person name="Kim K.-T."/>
            <person name="Kim M.-S."/>
            <person name="Lee J.M."/>
            <person name="Cheong K."/>
            <person name="Shin H.-S."/>
            <person name="Kim S.-B."/>
            <person name="Han K."/>
            <person name="Lee J."/>
            <person name="Park M."/>
            <person name="Lee H.-A."/>
            <person name="Lee H.-Y."/>
            <person name="Lee Y."/>
            <person name="Oh S."/>
            <person name="Lee J.H."/>
            <person name="Choi E."/>
            <person name="Choi E."/>
            <person name="Lee S.E."/>
            <person name="Jeon J."/>
            <person name="Kim H."/>
            <person name="Choi G."/>
            <person name="Song H."/>
            <person name="Lee J."/>
            <person name="Lee S.-C."/>
            <person name="Kwon J.-K."/>
            <person name="Lee H.-Y."/>
            <person name="Koo N."/>
            <person name="Hong Y."/>
            <person name="Kim R.W."/>
            <person name="Kang W.-H."/>
            <person name="Huh J.H."/>
            <person name="Kang B.-C."/>
            <person name="Yang T.-J."/>
            <person name="Lee Y.-H."/>
            <person name="Bennetzen J.L."/>
            <person name="Choi D."/>
        </authorList>
    </citation>
    <scope>NUCLEOTIDE SEQUENCE [LARGE SCALE GENOMIC DNA]</scope>
    <source>
        <strain evidence="2">cv. PBC81</strain>
    </source>
</reference>
<accession>A0A2G2WHZ0</accession>
<dbReference type="PANTHER" id="PTHR31656">
    <property type="entry name" value="ROOT CAP DOMAIN-CONTAINING PROTEIN"/>
    <property type="match status" value="1"/>
</dbReference>
<dbReference type="OrthoDB" id="1703401at2759"/>
<evidence type="ECO:0000313" key="2">
    <source>
        <dbReference type="Proteomes" id="UP000224567"/>
    </source>
</evidence>
<organism evidence="1 2">
    <name type="scientific">Capsicum baccatum</name>
    <name type="common">Peruvian pepper</name>
    <dbReference type="NCBI Taxonomy" id="33114"/>
    <lineage>
        <taxon>Eukaryota</taxon>
        <taxon>Viridiplantae</taxon>
        <taxon>Streptophyta</taxon>
        <taxon>Embryophyta</taxon>
        <taxon>Tracheophyta</taxon>
        <taxon>Spermatophyta</taxon>
        <taxon>Magnoliopsida</taxon>
        <taxon>eudicotyledons</taxon>
        <taxon>Gunneridae</taxon>
        <taxon>Pentapetalae</taxon>
        <taxon>asterids</taxon>
        <taxon>lamiids</taxon>
        <taxon>Solanales</taxon>
        <taxon>Solanaceae</taxon>
        <taxon>Solanoideae</taxon>
        <taxon>Capsiceae</taxon>
        <taxon>Capsicum</taxon>
    </lineage>
</organism>
<sequence length="132" mass="14964">MRHALDSDSRGSVMIQFEVQRLQARYDGYGALCYDPRFVGGNGMMLYFHEAKETDFAIFSDDNLHINAHLIGTQPQGRKCDFTWVQTFSGMFYTHTLVLGSKKVSNCDENVHAFTVQWNGETVDIPMDGDAE</sequence>
<protein>
    <submittedName>
        <fullName evidence="1">Uncharacterized protein</fullName>
    </submittedName>
</protein>
<dbReference type="Proteomes" id="UP000224567">
    <property type="component" value="Unassembled WGS sequence"/>
</dbReference>
<proteinExistence type="predicted"/>
<gene>
    <name evidence="1" type="ORF">CQW23_14024</name>
</gene>
<dbReference type="EMBL" id="MLFT02000006">
    <property type="protein sequence ID" value="PHT44866.1"/>
    <property type="molecule type" value="Genomic_DNA"/>
</dbReference>
<evidence type="ECO:0000313" key="1">
    <source>
        <dbReference type="EMBL" id="PHT44866.1"/>
    </source>
</evidence>
<reference evidence="1 2" key="1">
    <citation type="journal article" date="2017" name="Genome Biol.">
        <title>New reference genome sequences of hot pepper reveal the massive evolution of plant disease-resistance genes by retroduplication.</title>
        <authorList>
            <person name="Kim S."/>
            <person name="Park J."/>
            <person name="Yeom S.I."/>
            <person name="Kim Y.M."/>
            <person name="Seo E."/>
            <person name="Kim K.T."/>
            <person name="Kim M.S."/>
            <person name="Lee J.M."/>
            <person name="Cheong K."/>
            <person name="Shin H.S."/>
            <person name="Kim S.B."/>
            <person name="Han K."/>
            <person name="Lee J."/>
            <person name="Park M."/>
            <person name="Lee H.A."/>
            <person name="Lee H.Y."/>
            <person name="Lee Y."/>
            <person name="Oh S."/>
            <person name="Lee J.H."/>
            <person name="Choi E."/>
            <person name="Choi E."/>
            <person name="Lee S.E."/>
            <person name="Jeon J."/>
            <person name="Kim H."/>
            <person name="Choi G."/>
            <person name="Song H."/>
            <person name="Lee J."/>
            <person name="Lee S.C."/>
            <person name="Kwon J.K."/>
            <person name="Lee H.Y."/>
            <person name="Koo N."/>
            <person name="Hong Y."/>
            <person name="Kim R.W."/>
            <person name="Kang W.H."/>
            <person name="Huh J.H."/>
            <person name="Kang B.C."/>
            <person name="Yang T.J."/>
            <person name="Lee Y.H."/>
            <person name="Bennetzen J.L."/>
            <person name="Choi D."/>
        </authorList>
    </citation>
    <scope>NUCLEOTIDE SEQUENCE [LARGE SCALE GENOMIC DNA]</scope>
    <source>
        <strain evidence="2">cv. PBC81</strain>
    </source>
</reference>
<comment type="caution">
    <text evidence="1">The sequence shown here is derived from an EMBL/GenBank/DDBJ whole genome shotgun (WGS) entry which is preliminary data.</text>
</comment>
<dbReference type="STRING" id="33114.A0A2G2WHZ0"/>
<name>A0A2G2WHZ0_CAPBA</name>